<protein>
    <submittedName>
        <fullName evidence="3">Recombinase family protein</fullName>
    </submittedName>
</protein>
<feature type="domain" description="Recombinase" evidence="2">
    <location>
        <begin position="14"/>
        <end position="155"/>
    </location>
</feature>
<evidence type="ECO:0000313" key="4">
    <source>
        <dbReference type="Proteomes" id="UP001521150"/>
    </source>
</evidence>
<dbReference type="Pfam" id="PF07508">
    <property type="entry name" value="Recombinase"/>
    <property type="match status" value="1"/>
</dbReference>
<comment type="caution">
    <text evidence="3">The sequence shown here is derived from an EMBL/GenBank/DDBJ whole genome shotgun (WGS) entry which is preliminary data.</text>
</comment>
<dbReference type="InterPro" id="IPR011109">
    <property type="entry name" value="DNA_bind_recombinase_dom"/>
</dbReference>
<sequence>MSKARRGELVQPLPVGLVYDPVGNVVLDPDASVQGPVARVFSTFTATGSALAVVKAFTADSLLFPRRLKTGPRKGELVWGQLQHSRVLQVLHNPRYAGAFFYGRHTHGRGPGGTTTTRLLPREEWTVLITDSHPGYISWEQFEANQARLAANATAHGNDRRASPPREGPALLQGLVICGKCGGRMTVRYHTRKGNHVPEYVCQSEGIQHGKMICQRIPGAGIDAAVSRFLLDTVTPLALETALAVADELTARADEADRIRATAVKRAQYHADLARRRYLAVDPANRLVADQLEAAWNATLRELNEATDTYQRARTGQTGPLSQTQRDAVTALAADFPALWNNPATPMRERKRIARLLLTDITLARTDNITVHIRLRGGQDHTLTLPLPLASWQIRQTPTEVVSAIDTLLEEHTDSEIAAILTSKGMVSGTGQPLHARLIRQNGKAYHLRSHTQRLRDEGLLTLNDIARHLGVGTSTVKTWRNQGLLTGRRANDKNEYLYQLPSPDIARPRRGRPPRKPAPPTETTTTSTTRSAV</sequence>
<dbReference type="Pfam" id="PF13408">
    <property type="entry name" value="Zn_ribbon_recom"/>
    <property type="match status" value="1"/>
</dbReference>
<dbReference type="PROSITE" id="PS51737">
    <property type="entry name" value="RECOMBINASE_DNA_BIND"/>
    <property type="match status" value="1"/>
</dbReference>
<name>A0ABS8Z7U9_9PSEU</name>
<dbReference type="PANTHER" id="PTHR30461:SF23">
    <property type="entry name" value="DNA RECOMBINASE-RELATED"/>
    <property type="match status" value="1"/>
</dbReference>
<organism evidence="3 4">
    <name type="scientific">Kibdelosporangium philippinense</name>
    <dbReference type="NCBI Taxonomy" id="211113"/>
    <lineage>
        <taxon>Bacteria</taxon>
        <taxon>Bacillati</taxon>
        <taxon>Actinomycetota</taxon>
        <taxon>Actinomycetes</taxon>
        <taxon>Pseudonocardiales</taxon>
        <taxon>Pseudonocardiaceae</taxon>
        <taxon>Kibdelosporangium</taxon>
    </lineage>
</organism>
<dbReference type="Proteomes" id="UP001521150">
    <property type="component" value="Unassembled WGS sequence"/>
</dbReference>
<proteinExistence type="predicted"/>
<gene>
    <name evidence="3" type="ORF">LWC34_09845</name>
</gene>
<dbReference type="PANTHER" id="PTHR30461">
    <property type="entry name" value="DNA-INVERTASE FROM LAMBDOID PROPHAGE"/>
    <property type="match status" value="1"/>
</dbReference>
<keyword evidence="4" id="KW-1185">Reference proteome</keyword>
<evidence type="ECO:0000313" key="3">
    <source>
        <dbReference type="EMBL" id="MCE7003129.1"/>
    </source>
</evidence>
<feature type="region of interest" description="Disordered" evidence="1">
    <location>
        <begin position="496"/>
        <end position="534"/>
    </location>
</feature>
<dbReference type="InterPro" id="IPR025827">
    <property type="entry name" value="Zn_ribbon_recom_dom"/>
</dbReference>
<dbReference type="RefSeq" id="WP_233724687.1">
    <property type="nucleotide sequence ID" value="NZ_JAJVCN010000001.1"/>
</dbReference>
<reference evidence="3 4" key="1">
    <citation type="submission" date="2021-12" db="EMBL/GenBank/DDBJ databases">
        <title>Genome sequence of Kibdelosporangium philippinense ATCC 49844.</title>
        <authorList>
            <person name="Fedorov E.A."/>
            <person name="Omeragic M."/>
            <person name="Shalygina K.F."/>
            <person name="Maclea K.S."/>
        </authorList>
    </citation>
    <scope>NUCLEOTIDE SEQUENCE [LARGE SCALE GENOMIC DNA]</scope>
    <source>
        <strain evidence="3 4">ATCC 49844</strain>
    </source>
</reference>
<dbReference type="InterPro" id="IPR038109">
    <property type="entry name" value="DNA_bind_recomb_sf"/>
</dbReference>
<dbReference type="Gene3D" id="3.90.1750.20">
    <property type="entry name" value="Putative Large Serine Recombinase, Chain B, Domain 2"/>
    <property type="match status" value="1"/>
</dbReference>
<evidence type="ECO:0000256" key="1">
    <source>
        <dbReference type="SAM" id="MobiDB-lite"/>
    </source>
</evidence>
<evidence type="ECO:0000259" key="2">
    <source>
        <dbReference type="PROSITE" id="PS51737"/>
    </source>
</evidence>
<accession>A0ABS8Z7U9</accession>
<feature type="compositionally biased region" description="Low complexity" evidence="1">
    <location>
        <begin position="522"/>
        <end position="534"/>
    </location>
</feature>
<dbReference type="InterPro" id="IPR050639">
    <property type="entry name" value="SSR_resolvase"/>
</dbReference>
<dbReference type="EMBL" id="JAJVCN010000001">
    <property type="protein sequence ID" value="MCE7003129.1"/>
    <property type="molecule type" value="Genomic_DNA"/>
</dbReference>